<feature type="region of interest" description="Disordered" evidence="1">
    <location>
        <begin position="428"/>
        <end position="453"/>
    </location>
</feature>
<dbReference type="AlphaFoldDB" id="A0A844I6C6"/>
<dbReference type="InterPro" id="IPR011990">
    <property type="entry name" value="TPR-like_helical_dom_sf"/>
</dbReference>
<dbReference type="InterPro" id="IPR052945">
    <property type="entry name" value="Mitotic_Regulator"/>
</dbReference>
<feature type="compositionally biased region" description="Basic and acidic residues" evidence="1">
    <location>
        <begin position="433"/>
        <end position="453"/>
    </location>
</feature>
<dbReference type="PANTHER" id="PTHR43628">
    <property type="entry name" value="ACTIVATOR OF C KINASE PROTEIN 1-RELATED"/>
    <property type="match status" value="1"/>
</dbReference>
<dbReference type="Pfam" id="PF08238">
    <property type="entry name" value="Sel1"/>
    <property type="match status" value="2"/>
</dbReference>
<dbReference type="EMBL" id="VENC01000012">
    <property type="protein sequence ID" value="MTI99728.1"/>
    <property type="molecule type" value="Genomic_DNA"/>
</dbReference>
<dbReference type="PANTHER" id="PTHR43628:SF1">
    <property type="entry name" value="CHITIN SYNTHASE REGULATORY FACTOR 2-RELATED"/>
    <property type="match status" value="1"/>
</dbReference>
<protein>
    <recommendedName>
        <fullName evidence="4">Sel1 repeat family protein</fullName>
    </recommendedName>
</protein>
<name>A0A844I6C6_9GAMM</name>
<evidence type="ECO:0008006" key="4">
    <source>
        <dbReference type="Google" id="ProtNLM"/>
    </source>
</evidence>
<reference evidence="2 3" key="1">
    <citation type="submission" date="2019-06" db="EMBL/GenBank/DDBJ databases">
        <title>Enrichment of Autotrophic Halophilic Microorganisms from Red Sea Brine Pool Using Microbial Electrosynthesis System.</title>
        <authorList>
            <person name="Alqahtani M.F."/>
            <person name="Bajracharya S."/>
            <person name="Katuri K.P."/>
            <person name="Ali M."/>
            <person name="Saikaly P.E."/>
        </authorList>
    </citation>
    <scope>NUCLEOTIDE SEQUENCE [LARGE SCALE GENOMIC DNA]</scope>
    <source>
        <strain evidence="2">MES15</strain>
    </source>
</reference>
<evidence type="ECO:0000313" key="2">
    <source>
        <dbReference type="EMBL" id="MTI99728.1"/>
    </source>
</evidence>
<proteinExistence type="predicted"/>
<accession>A0A844I6C6</accession>
<organism evidence="2 3">
    <name type="scientific">Marinobacter adhaerens</name>
    <dbReference type="NCBI Taxonomy" id="1033846"/>
    <lineage>
        <taxon>Bacteria</taxon>
        <taxon>Pseudomonadati</taxon>
        <taxon>Pseudomonadota</taxon>
        <taxon>Gammaproteobacteria</taxon>
        <taxon>Pseudomonadales</taxon>
        <taxon>Marinobacteraceae</taxon>
        <taxon>Marinobacter</taxon>
    </lineage>
</organism>
<dbReference type="SUPFAM" id="SSF81901">
    <property type="entry name" value="HCP-like"/>
    <property type="match status" value="1"/>
</dbReference>
<dbReference type="InterPro" id="IPR006597">
    <property type="entry name" value="Sel1-like"/>
</dbReference>
<sequence>MILESNINRTDVLFREKIMKFDLLGTRQPTHRIYKVICLIVFILSYACSSSSYAGMDEAEKAIGEKNYSEAFRLLSLEDEPGPKANYYLGLLNYYGLGVEKNTRRGLELLKKSGEKAFKPAMVKLVEIYKESYQTDVVSRVGMAFWISNLAETEDPFWQRELAALYRLGIGVQKSDKASFLMVAQSALNGYGPAMLDMYYAYNRGLGTDKNKEQALKWLKGAASRGVEGAQALWEKENGVINYQTLVSSNPSAPKVVINYSLACNHCLDFLHDELSYYLDQAEQGHLSIVLREMPFRLRTESPNRFGPPTQDIITPSFYVHCIRSKKGPATAANALVKLATTAEENILPTQDGSDVMDWRILGHPIDGSAIRNFQSKNEMYESLLRAYSVDVSECSPQQYSEYVENIANVNEGGEANTFEFNDKKYAPSIFDRNPEPEPEKLRRDVERYLSKN</sequence>
<dbReference type="Gene3D" id="1.25.40.10">
    <property type="entry name" value="Tetratricopeptide repeat domain"/>
    <property type="match status" value="2"/>
</dbReference>
<gene>
    <name evidence="2" type="ORF">FH752_14015</name>
</gene>
<comment type="caution">
    <text evidence="2">The sequence shown here is derived from an EMBL/GenBank/DDBJ whole genome shotgun (WGS) entry which is preliminary data.</text>
</comment>
<dbReference type="Proteomes" id="UP000431462">
    <property type="component" value="Unassembled WGS sequence"/>
</dbReference>
<evidence type="ECO:0000313" key="3">
    <source>
        <dbReference type="Proteomes" id="UP000431462"/>
    </source>
</evidence>
<evidence type="ECO:0000256" key="1">
    <source>
        <dbReference type="SAM" id="MobiDB-lite"/>
    </source>
</evidence>
<dbReference type="SMART" id="SM00671">
    <property type="entry name" value="SEL1"/>
    <property type="match status" value="3"/>
</dbReference>